<dbReference type="AlphaFoldDB" id="M2YBJ4"/>
<evidence type="ECO:0000313" key="2">
    <source>
        <dbReference type="Proteomes" id="UP000011744"/>
    </source>
</evidence>
<sequence>MAQRRSIQPTYEEREGEPFATPEDAWIWYSQCQQARDEGARYHAGLGAVARPCAPDDIVLEVRRLYRRRILSGAHLRALVRFGRQNGAAAGEGDATAGRLWREALDRLATPLRAKGIVL</sequence>
<keyword evidence="2" id="KW-1185">Reference proteome</keyword>
<protein>
    <submittedName>
        <fullName evidence="1">Uncharacterized protein</fullName>
    </submittedName>
</protein>
<comment type="caution">
    <text evidence="1">The sequence shown here is derived from an EMBL/GenBank/DDBJ whole genome shotgun (WGS) entry which is preliminary data.</text>
</comment>
<name>M2YBJ4_9PROT</name>
<gene>
    <name evidence="1" type="ORF">H261_08738</name>
</gene>
<organism evidence="1 2">
    <name type="scientific">Paramagnetospirillum caucaseum</name>
    <dbReference type="NCBI Taxonomy" id="1244869"/>
    <lineage>
        <taxon>Bacteria</taxon>
        <taxon>Pseudomonadati</taxon>
        <taxon>Pseudomonadota</taxon>
        <taxon>Alphaproteobacteria</taxon>
        <taxon>Rhodospirillales</taxon>
        <taxon>Magnetospirillaceae</taxon>
        <taxon>Paramagnetospirillum</taxon>
    </lineage>
</organism>
<dbReference type="RefSeq" id="WP_008616551.1">
    <property type="nucleotide sequence ID" value="NZ_AONQ01000018.1"/>
</dbReference>
<evidence type="ECO:0000313" key="1">
    <source>
        <dbReference type="EMBL" id="EME70396.1"/>
    </source>
</evidence>
<proteinExistence type="predicted"/>
<dbReference type="OrthoDB" id="7355539at2"/>
<dbReference type="Proteomes" id="UP000011744">
    <property type="component" value="Unassembled WGS sequence"/>
</dbReference>
<dbReference type="STRING" id="1244869.H261_08738"/>
<dbReference type="eggNOG" id="ENOG50335AX">
    <property type="taxonomic scope" value="Bacteria"/>
</dbReference>
<accession>M2YBJ4</accession>
<dbReference type="PATRIC" id="fig|1244869.3.peg.1767"/>
<dbReference type="EMBL" id="AONQ01000018">
    <property type="protein sequence ID" value="EME70396.1"/>
    <property type="molecule type" value="Genomic_DNA"/>
</dbReference>
<reference evidence="1 2" key="1">
    <citation type="journal article" date="2014" name="Genome Announc.">
        <title>Draft Genome Sequence of Magnetospirillum sp. Strain SO-1, a Freshwater Magnetotactic Bacterium Isolated from the Ol'khovka River, Russia.</title>
        <authorList>
            <person name="Grouzdev D.S."/>
            <person name="Dziuba M.V."/>
            <person name="Sukhacheva M.S."/>
            <person name="Mardanov A.V."/>
            <person name="Beletskiy A.V."/>
            <person name="Kuznetsov B.B."/>
            <person name="Skryabin K.G."/>
        </authorList>
    </citation>
    <scope>NUCLEOTIDE SEQUENCE [LARGE SCALE GENOMIC DNA]</scope>
    <source>
        <strain evidence="1 2">SO-1</strain>
    </source>
</reference>